<dbReference type="Pfam" id="PF24626">
    <property type="entry name" value="SH3_Tf2-1"/>
    <property type="match status" value="1"/>
</dbReference>
<feature type="region of interest" description="Disordered" evidence="2">
    <location>
        <begin position="1"/>
        <end position="61"/>
    </location>
</feature>
<dbReference type="InterPro" id="IPR001878">
    <property type="entry name" value="Znf_CCHC"/>
</dbReference>
<feature type="domain" description="CCHC-type" evidence="3">
    <location>
        <begin position="299"/>
        <end position="314"/>
    </location>
</feature>
<keyword evidence="1" id="KW-0862">Zinc</keyword>
<feature type="region of interest" description="Disordered" evidence="2">
    <location>
        <begin position="253"/>
        <end position="292"/>
    </location>
</feature>
<dbReference type="Proteomes" id="UP000188268">
    <property type="component" value="Unassembled WGS sequence"/>
</dbReference>
<dbReference type="SUPFAM" id="SSF53098">
    <property type="entry name" value="Ribonuclease H-like"/>
    <property type="match status" value="1"/>
</dbReference>
<dbReference type="GO" id="GO:0008270">
    <property type="term" value="F:zinc ion binding"/>
    <property type="evidence" value="ECO:0007669"/>
    <property type="project" value="UniProtKB-KW"/>
</dbReference>
<dbReference type="AlphaFoldDB" id="A0A1R3K321"/>
<accession>A0A1R3K321</accession>
<evidence type="ECO:0000313" key="4">
    <source>
        <dbReference type="EMBL" id="OMP01489.1"/>
    </source>
</evidence>
<keyword evidence="5" id="KW-1185">Reference proteome</keyword>
<dbReference type="InterPro" id="IPR056924">
    <property type="entry name" value="SH3_Tf2-1"/>
</dbReference>
<sequence length="908" mass="101346">MPPRKSFGRGRGRGRPPLQRVPLRQYEEESSVYSTPSVDRGGNDDLPSPPQGQQVPPPPCSPYDAFMDWRQRYGAQVPPFGAQVPHYGAAQPSAGFGYQFPPPPTDFTSGAGFDAKDWLYSVISAFEDMNLVEPQRVKIASRLLDEEAKAWWVSVKDRTQGEVTWEMFVSEFLKECNSGFEKTRISSEFLELKEGDMLVSEFSSKLRRLARNMPTDVSRIVPYSHLVDTAKQAELVVEAARKTKQISGFFSRHFKGKGKRHDTDSSYEPSSKKSRSSDSSGGASLGGSVGSPQASRFGKCFQCGSQVHLRKDCPHVQGTQSQAGQGGRFFNTRQHTTAAHKASDRGTSGLGSNTQGRVQTRLYTMTREAAQDNPNSITGTVVLFRNYARALVDTGSEHSSHSIGDYDFDVILGMDWLSMHGAQIDCQTKTLTLKKPDYPVIEFQDLSLPSEDCSNIPVVNEFFDVFPEELPGLPPDREFDFAIDVVPGTNPISIPPYRMAPAELRELKIQDSHEVDEKLSAKLEKLYLGMLSEYSLRDDGVLQKLGRVCVPDNEALKRAILEEAHSSAYALHLGSTKIVPAGKGRTSKAHWNPTTIANTGMESERTIQTLEDMLRACILEFQGSWDNYVALAEFAYINSYQASIGMAPYEALYGRKCRTPMCWNEVGERKLFNVELIDDMVENVKMIRDRLKVVQDRQKSYADHRRRDLEFEVGDAVFLKVSPWKGVILFRKGGKLAPRYIGPFEIVERIGPVAYRLNLPSELGRIHDVFHVSMLRKYVPDPSHVLQALPVELNEKLNFKVQPVGILDRQIKNLRIKQVPIVKVLWKSQAVEEMTWELEEAMRKQYPHLFDSGRPKAAGGGWLATGQAWACAGGPCRTGLHGLLRFGPASRPSLCWPVGPAAACKATT</sequence>
<dbReference type="InterPro" id="IPR005162">
    <property type="entry name" value="Retrotrans_gag_dom"/>
</dbReference>
<dbReference type="Gene3D" id="3.30.420.10">
    <property type="entry name" value="Ribonuclease H-like superfamily/Ribonuclease H"/>
    <property type="match status" value="1"/>
</dbReference>
<dbReference type="InterPro" id="IPR036397">
    <property type="entry name" value="RNaseH_sf"/>
</dbReference>
<dbReference type="Pfam" id="PF08284">
    <property type="entry name" value="RVP_2"/>
    <property type="match status" value="1"/>
</dbReference>
<organism evidence="4 5">
    <name type="scientific">Corchorus capsularis</name>
    <name type="common">Jute</name>
    <dbReference type="NCBI Taxonomy" id="210143"/>
    <lineage>
        <taxon>Eukaryota</taxon>
        <taxon>Viridiplantae</taxon>
        <taxon>Streptophyta</taxon>
        <taxon>Embryophyta</taxon>
        <taxon>Tracheophyta</taxon>
        <taxon>Spermatophyta</taxon>
        <taxon>Magnoliopsida</taxon>
        <taxon>eudicotyledons</taxon>
        <taxon>Gunneridae</taxon>
        <taxon>Pentapetalae</taxon>
        <taxon>rosids</taxon>
        <taxon>malvids</taxon>
        <taxon>Malvales</taxon>
        <taxon>Malvaceae</taxon>
        <taxon>Grewioideae</taxon>
        <taxon>Apeibeae</taxon>
        <taxon>Corchorus</taxon>
    </lineage>
</organism>
<name>A0A1R3K321_COCAP</name>
<evidence type="ECO:0000256" key="1">
    <source>
        <dbReference type="PROSITE-ProRule" id="PRU00047"/>
    </source>
</evidence>
<dbReference type="OMA" id="MESERTI"/>
<gene>
    <name evidence="4" type="ORF">CCACVL1_03088</name>
</gene>
<feature type="compositionally biased region" description="Basic residues" evidence="2">
    <location>
        <begin position="1"/>
        <end position="14"/>
    </location>
</feature>
<proteinExistence type="predicted"/>
<dbReference type="InterPro" id="IPR012337">
    <property type="entry name" value="RNaseH-like_sf"/>
</dbReference>
<keyword evidence="1" id="KW-0479">Metal-binding</keyword>
<evidence type="ECO:0000256" key="2">
    <source>
        <dbReference type="SAM" id="MobiDB-lite"/>
    </source>
</evidence>
<dbReference type="EMBL" id="AWWV01006417">
    <property type="protein sequence ID" value="OMP01489.1"/>
    <property type="molecule type" value="Genomic_DNA"/>
</dbReference>
<dbReference type="Pfam" id="PF03732">
    <property type="entry name" value="Retrotrans_gag"/>
    <property type="match status" value="1"/>
</dbReference>
<dbReference type="InterPro" id="IPR021109">
    <property type="entry name" value="Peptidase_aspartic_dom_sf"/>
</dbReference>
<dbReference type="OrthoDB" id="2013610at2759"/>
<dbReference type="PANTHER" id="PTHR46148:SF57">
    <property type="entry name" value="OS12G0499874 PROTEIN"/>
    <property type="match status" value="1"/>
</dbReference>
<comment type="caution">
    <text evidence="4">The sequence shown here is derived from an EMBL/GenBank/DDBJ whole genome shotgun (WGS) entry which is preliminary data.</text>
</comment>
<feature type="compositionally biased region" description="Pro residues" evidence="2">
    <location>
        <begin position="47"/>
        <end position="61"/>
    </location>
</feature>
<reference evidence="4 5" key="1">
    <citation type="submission" date="2013-09" db="EMBL/GenBank/DDBJ databases">
        <title>Corchorus capsularis genome sequencing.</title>
        <authorList>
            <person name="Alam M."/>
            <person name="Haque M.S."/>
            <person name="Islam M.S."/>
            <person name="Emdad E.M."/>
            <person name="Islam M.M."/>
            <person name="Ahmed B."/>
            <person name="Halim A."/>
            <person name="Hossen Q.M.M."/>
            <person name="Hossain M.Z."/>
            <person name="Ahmed R."/>
            <person name="Khan M.M."/>
            <person name="Islam R."/>
            <person name="Rashid M.M."/>
            <person name="Khan S.A."/>
            <person name="Rahman M.S."/>
            <person name="Alam M."/>
        </authorList>
    </citation>
    <scope>NUCLEOTIDE SEQUENCE [LARGE SCALE GENOMIC DNA]</scope>
    <source>
        <strain evidence="5">cv. CVL-1</strain>
        <tissue evidence="4">Whole seedling</tissue>
    </source>
</reference>
<protein>
    <submittedName>
        <fullName evidence="4">Retrotransposon gag protein</fullName>
    </submittedName>
</protein>
<dbReference type="PROSITE" id="PS50158">
    <property type="entry name" value="ZF_CCHC"/>
    <property type="match status" value="1"/>
</dbReference>
<dbReference type="GO" id="GO:0003676">
    <property type="term" value="F:nucleic acid binding"/>
    <property type="evidence" value="ECO:0007669"/>
    <property type="project" value="InterPro"/>
</dbReference>
<dbReference type="Gene3D" id="2.40.70.10">
    <property type="entry name" value="Acid Proteases"/>
    <property type="match status" value="1"/>
</dbReference>
<dbReference type="PANTHER" id="PTHR46148">
    <property type="entry name" value="CHROMO DOMAIN-CONTAINING PROTEIN"/>
    <property type="match status" value="1"/>
</dbReference>
<dbReference type="Gramene" id="OMP01489">
    <property type="protein sequence ID" value="OMP01489"/>
    <property type="gene ID" value="CCACVL1_03088"/>
</dbReference>
<keyword evidence="1" id="KW-0863">Zinc-finger</keyword>
<evidence type="ECO:0000259" key="3">
    <source>
        <dbReference type="PROSITE" id="PS50158"/>
    </source>
</evidence>
<evidence type="ECO:0000313" key="5">
    <source>
        <dbReference type="Proteomes" id="UP000188268"/>
    </source>
</evidence>